<dbReference type="AlphaFoldDB" id="A0A4R1BBW1"/>
<evidence type="ECO:0000313" key="1">
    <source>
        <dbReference type="EMBL" id="TCJ14500.1"/>
    </source>
</evidence>
<name>A0A4R1BBW1_9BACT</name>
<dbReference type="RefSeq" id="WP_131449490.1">
    <property type="nucleotide sequence ID" value="NZ_SJZI01000042.1"/>
</dbReference>
<gene>
    <name evidence="1" type="ORF">EPD60_10965</name>
</gene>
<dbReference type="Proteomes" id="UP000295334">
    <property type="component" value="Unassembled WGS sequence"/>
</dbReference>
<dbReference type="InterPro" id="IPR036587">
    <property type="entry name" value="NucleaseA_inhib-like_sf"/>
</dbReference>
<evidence type="ECO:0000313" key="2">
    <source>
        <dbReference type="Proteomes" id="UP000295334"/>
    </source>
</evidence>
<reference evidence="1 2" key="1">
    <citation type="submission" date="2019-03" db="EMBL/GenBank/DDBJ databases">
        <authorList>
            <person name="Kim M.K.M."/>
        </authorList>
    </citation>
    <scope>NUCLEOTIDE SEQUENCE [LARGE SCALE GENOMIC DNA]</scope>
    <source>
        <strain evidence="1 2">17J68-12</strain>
    </source>
</reference>
<keyword evidence="2" id="KW-1185">Reference proteome</keyword>
<dbReference type="SUPFAM" id="SSF82602">
    <property type="entry name" value="Nuclease A inhibitor (NuiA)"/>
    <property type="match status" value="1"/>
</dbReference>
<dbReference type="Gene3D" id="3.40.1460.10">
    <property type="entry name" value="Nuclease A inhibitor-like"/>
    <property type="match status" value="1"/>
</dbReference>
<dbReference type="OrthoDB" id="852327at2"/>
<protein>
    <submittedName>
        <fullName evidence="1">Sugar-non-specific nuclease inhibitor NuiA-like protein</fullName>
    </submittedName>
</protein>
<dbReference type="InterPro" id="IPR012489">
    <property type="entry name" value="NucleaseA_inhib-like"/>
</dbReference>
<dbReference type="EMBL" id="SJZI01000042">
    <property type="protein sequence ID" value="TCJ14500.1"/>
    <property type="molecule type" value="Genomic_DNA"/>
</dbReference>
<proteinExistence type="predicted"/>
<sequence>MNPSVLQELTDAASGLFFLSETDAPFTPFLLEAGEPVESGLRRLSGKDETAPVEIQEADYFFRNHTQAPEGDPEAEARAARFRNLLNLLKHQLIDLKVYRVGTVQVDAFLLGTLPDDTRGGLRTQLVET</sequence>
<organism evidence="1 2">
    <name type="scientific">Flaviaesturariibacter flavus</name>
    <dbReference type="NCBI Taxonomy" id="2502780"/>
    <lineage>
        <taxon>Bacteria</taxon>
        <taxon>Pseudomonadati</taxon>
        <taxon>Bacteroidota</taxon>
        <taxon>Chitinophagia</taxon>
        <taxon>Chitinophagales</taxon>
        <taxon>Chitinophagaceae</taxon>
        <taxon>Flaviaestuariibacter</taxon>
    </lineage>
</organism>
<accession>A0A4R1BBW1</accession>
<dbReference type="Pfam" id="PF07924">
    <property type="entry name" value="NuiA"/>
    <property type="match status" value="1"/>
</dbReference>
<comment type="caution">
    <text evidence="1">The sequence shown here is derived from an EMBL/GenBank/DDBJ whole genome shotgun (WGS) entry which is preliminary data.</text>
</comment>